<accession>A0A1B7L3Q2</accession>
<dbReference type="Gene3D" id="3.30.450.20">
    <property type="entry name" value="PAS domain"/>
    <property type="match status" value="1"/>
</dbReference>
<feature type="domain" description="PAS" evidence="1">
    <location>
        <begin position="9"/>
        <end position="82"/>
    </location>
</feature>
<gene>
    <name evidence="4" type="ORF">A9B99_06600</name>
</gene>
<dbReference type="InterPro" id="IPR000160">
    <property type="entry name" value="GGDEF_dom"/>
</dbReference>
<dbReference type="RefSeq" id="WP_064597482.1">
    <property type="nucleotide sequence ID" value="NZ_CP134782.1"/>
</dbReference>
<feature type="domain" description="GGDEF" evidence="3">
    <location>
        <begin position="148"/>
        <end position="280"/>
    </location>
</feature>
<dbReference type="Gene3D" id="3.20.20.450">
    <property type="entry name" value="EAL domain"/>
    <property type="match status" value="1"/>
</dbReference>
<dbReference type="CDD" id="cd01949">
    <property type="entry name" value="GGDEF"/>
    <property type="match status" value="1"/>
</dbReference>
<evidence type="ECO:0000259" key="2">
    <source>
        <dbReference type="PROSITE" id="PS50883"/>
    </source>
</evidence>
<dbReference type="Proteomes" id="UP000078225">
    <property type="component" value="Unassembled WGS sequence"/>
</dbReference>
<dbReference type="AlphaFoldDB" id="A0A1B7L3Q2"/>
<dbReference type="NCBIfam" id="TIGR00254">
    <property type="entry name" value="GGDEF"/>
    <property type="match status" value="1"/>
</dbReference>
<proteinExistence type="predicted"/>
<dbReference type="SMART" id="SM00267">
    <property type="entry name" value="GGDEF"/>
    <property type="match status" value="1"/>
</dbReference>
<dbReference type="Pfam" id="PF00563">
    <property type="entry name" value="EAL"/>
    <property type="match status" value="1"/>
</dbReference>
<dbReference type="STRING" id="1691903.A9B99_06600"/>
<dbReference type="EMBL" id="LYRP01000012">
    <property type="protein sequence ID" value="OAT76977.1"/>
    <property type="molecule type" value="Genomic_DNA"/>
</dbReference>
<dbReference type="SUPFAM" id="SSF141868">
    <property type="entry name" value="EAL domain-like"/>
    <property type="match status" value="1"/>
</dbReference>
<keyword evidence="5" id="KW-1185">Reference proteome</keyword>
<name>A0A1B7L3Q2_9ENTR</name>
<organism evidence="4 5">
    <name type="scientific">Mangrovibacter phragmitis</name>
    <dbReference type="NCBI Taxonomy" id="1691903"/>
    <lineage>
        <taxon>Bacteria</taxon>
        <taxon>Pseudomonadati</taxon>
        <taxon>Pseudomonadota</taxon>
        <taxon>Gammaproteobacteria</taxon>
        <taxon>Enterobacterales</taxon>
        <taxon>Enterobacteriaceae</taxon>
        <taxon>Mangrovibacter</taxon>
    </lineage>
</organism>
<dbReference type="InterPro" id="IPR001633">
    <property type="entry name" value="EAL_dom"/>
</dbReference>
<dbReference type="InterPro" id="IPR043128">
    <property type="entry name" value="Rev_trsase/Diguanyl_cyclase"/>
</dbReference>
<evidence type="ECO:0000313" key="4">
    <source>
        <dbReference type="EMBL" id="OAT76977.1"/>
    </source>
</evidence>
<sequence>MHSDNEVFGSQNMLVALEHVHDAVVLLDSSQTVIFFNHAAEKLWGYPGVTVFGRRAAEIPLFYTPKQTTASQQTTQLTVITATGEENALSATISYEGEQGQEVPCMIVVHVDQEKITQLANFDHLTGLPKRRALHQYIDTLIAGDEHARAALFFLDLDHFKDVNDALGYAAGDQVLAEIARRLSSEFSRQAFVSHADSDSFVMVMPDCDVTRATAVAQKIQALFRIPFNVADMALNVTVSTGVSLYPEHGAERDMLLKQANHASHQAKAAASGGYLFFHSEMNQVDQERLKLAAALKLAIAGNHLHLHYQPQVWLKNGELYGVEALARWTDPVLGDIPPGKFIALAEETGEIEAIGRWTLHEACRQMAEWRNNKIMVPVVSVNLSPINFYNSSLPQYIGYLLRQFRIPPECLTIEITEGVMMDKRPETMEVICAVRELGVGLSMDDFGTGFSCLSRLAHLPMTELKIDQSFMRDLNDGSKMKAIATTVVKIGQSLQQTVVAEGVETEQQRSQLCELQCDIAQGYLYSRPLNASALAVWLMSSRPRVEVVL</sequence>
<protein>
    <submittedName>
        <fullName evidence="4">Oxygen sensor protein DosP</fullName>
    </submittedName>
</protein>
<dbReference type="Pfam" id="PF13188">
    <property type="entry name" value="PAS_8"/>
    <property type="match status" value="1"/>
</dbReference>
<dbReference type="InterPro" id="IPR035919">
    <property type="entry name" value="EAL_sf"/>
</dbReference>
<dbReference type="PROSITE" id="PS50112">
    <property type="entry name" value="PAS"/>
    <property type="match status" value="1"/>
</dbReference>
<evidence type="ECO:0000313" key="5">
    <source>
        <dbReference type="Proteomes" id="UP000078225"/>
    </source>
</evidence>
<evidence type="ECO:0000259" key="3">
    <source>
        <dbReference type="PROSITE" id="PS50887"/>
    </source>
</evidence>
<dbReference type="InterPro" id="IPR035965">
    <property type="entry name" value="PAS-like_dom_sf"/>
</dbReference>
<comment type="caution">
    <text evidence="4">The sequence shown here is derived from an EMBL/GenBank/DDBJ whole genome shotgun (WGS) entry which is preliminary data.</text>
</comment>
<reference evidence="5" key="1">
    <citation type="submission" date="2016-05" db="EMBL/GenBank/DDBJ databases">
        <authorList>
            <person name="Behera P."/>
            <person name="Vaishampayan P."/>
            <person name="Singh N."/>
            <person name="Raina V."/>
            <person name="Suar M."/>
            <person name="Pattnaik A."/>
            <person name="Rastogi G."/>
        </authorList>
    </citation>
    <scope>NUCLEOTIDE SEQUENCE [LARGE SCALE GENOMIC DNA]</scope>
    <source>
        <strain evidence="5">MP23</strain>
    </source>
</reference>
<dbReference type="CDD" id="cd01948">
    <property type="entry name" value="EAL"/>
    <property type="match status" value="1"/>
</dbReference>
<dbReference type="InterPro" id="IPR052155">
    <property type="entry name" value="Biofilm_reg_signaling"/>
</dbReference>
<dbReference type="SUPFAM" id="SSF55073">
    <property type="entry name" value="Nucleotide cyclase"/>
    <property type="match status" value="1"/>
</dbReference>
<dbReference type="SMART" id="SM00091">
    <property type="entry name" value="PAS"/>
    <property type="match status" value="1"/>
</dbReference>
<dbReference type="Gene3D" id="3.30.70.270">
    <property type="match status" value="1"/>
</dbReference>
<dbReference type="PANTHER" id="PTHR44757">
    <property type="entry name" value="DIGUANYLATE CYCLASE DGCP"/>
    <property type="match status" value="1"/>
</dbReference>
<evidence type="ECO:0000259" key="1">
    <source>
        <dbReference type="PROSITE" id="PS50112"/>
    </source>
</evidence>
<dbReference type="SUPFAM" id="SSF55785">
    <property type="entry name" value="PYP-like sensor domain (PAS domain)"/>
    <property type="match status" value="1"/>
</dbReference>
<dbReference type="PROSITE" id="PS50883">
    <property type="entry name" value="EAL"/>
    <property type="match status" value="1"/>
</dbReference>
<dbReference type="Pfam" id="PF00990">
    <property type="entry name" value="GGDEF"/>
    <property type="match status" value="1"/>
</dbReference>
<dbReference type="PANTHER" id="PTHR44757:SF2">
    <property type="entry name" value="BIOFILM ARCHITECTURE MAINTENANCE PROTEIN MBAA"/>
    <property type="match status" value="1"/>
</dbReference>
<dbReference type="InterPro" id="IPR029787">
    <property type="entry name" value="Nucleotide_cyclase"/>
</dbReference>
<dbReference type="PROSITE" id="PS50887">
    <property type="entry name" value="GGDEF"/>
    <property type="match status" value="1"/>
</dbReference>
<dbReference type="OrthoDB" id="9804951at2"/>
<feature type="domain" description="EAL" evidence="2">
    <location>
        <begin position="289"/>
        <end position="543"/>
    </location>
</feature>
<dbReference type="SMART" id="SM00052">
    <property type="entry name" value="EAL"/>
    <property type="match status" value="1"/>
</dbReference>
<dbReference type="InterPro" id="IPR000014">
    <property type="entry name" value="PAS"/>
</dbReference>